<reference evidence="1 2" key="1">
    <citation type="submission" date="2019-10" db="EMBL/GenBank/DDBJ databases">
        <title>Whole genome shotgun sequence of Acrocarpospora corrugata NBRC 13972.</title>
        <authorList>
            <person name="Ichikawa N."/>
            <person name="Kimura A."/>
            <person name="Kitahashi Y."/>
            <person name="Komaki H."/>
            <person name="Oguchi A."/>
        </authorList>
    </citation>
    <scope>NUCLEOTIDE SEQUENCE [LARGE SCALE GENOMIC DNA]</scope>
    <source>
        <strain evidence="1 2">NBRC 13972</strain>
    </source>
</reference>
<sequence length="243" mass="26476">MSNYGLVELDKRWVDHLAASSNYGSTLVPDNDGQALSAFMACDIHELPGYFNYVGDESSYSTQQGVKGTEFPNILVVLDDEEGTHSHFSYDKLFGLRGLSKADEAALQEGRDSVLERIGAVPLEMKDSSGRSWPAGSARARLGKRSNSAGRAICASRRAKAIEPLTYAFTLEPASRSPRRCMTKVLRTLLPLETKTPRSTDARGVLAVQVMWSGAGRTPTLLSRRAAALVPFTARSRQLGVRP</sequence>
<name>A0A5M3W6R3_9ACTN</name>
<comment type="caution">
    <text evidence="1">The sequence shown here is derived from an EMBL/GenBank/DDBJ whole genome shotgun (WGS) entry which is preliminary data.</text>
</comment>
<gene>
    <name evidence="1" type="ORF">Acor_67830</name>
</gene>
<accession>A0A5M3W6R3</accession>
<dbReference type="EMBL" id="BLAD01000086">
    <property type="protein sequence ID" value="GES04715.1"/>
    <property type="molecule type" value="Genomic_DNA"/>
</dbReference>
<dbReference type="OrthoDB" id="9810135at2"/>
<protein>
    <submittedName>
        <fullName evidence="1">Uncharacterized protein</fullName>
    </submittedName>
</protein>
<keyword evidence="2" id="KW-1185">Reference proteome</keyword>
<dbReference type="AlphaFoldDB" id="A0A5M3W6R3"/>
<evidence type="ECO:0000313" key="2">
    <source>
        <dbReference type="Proteomes" id="UP000334990"/>
    </source>
</evidence>
<dbReference type="Proteomes" id="UP000334990">
    <property type="component" value="Unassembled WGS sequence"/>
</dbReference>
<dbReference type="RefSeq" id="WP_155340785.1">
    <property type="nucleotide sequence ID" value="NZ_BAAABN010000031.1"/>
</dbReference>
<evidence type="ECO:0000313" key="1">
    <source>
        <dbReference type="EMBL" id="GES04715.1"/>
    </source>
</evidence>
<proteinExistence type="predicted"/>
<organism evidence="1 2">
    <name type="scientific">Acrocarpospora corrugata</name>
    <dbReference type="NCBI Taxonomy" id="35763"/>
    <lineage>
        <taxon>Bacteria</taxon>
        <taxon>Bacillati</taxon>
        <taxon>Actinomycetota</taxon>
        <taxon>Actinomycetes</taxon>
        <taxon>Streptosporangiales</taxon>
        <taxon>Streptosporangiaceae</taxon>
        <taxon>Acrocarpospora</taxon>
    </lineage>
</organism>